<dbReference type="EMBL" id="GBEZ01004578">
    <property type="protein sequence ID" value="JAC80650.1"/>
    <property type="molecule type" value="Transcribed_RNA"/>
</dbReference>
<dbReference type="InterPro" id="IPR055346">
    <property type="entry name" value="Fe-S_cluster_assembly_SufBD"/>
</dbReference>
<accession>A0A061SCT2</accession>
<dbReference type="PANTHER" id="PTHR43575:SF1">
    <property type="entry name" value="PROTEIN ABCI7, CHLOROPLASTIC"/>
    <property type="match status" value="1"/>
</dbReference>
<evidence type="ECO:0000313" key="3">
    <source>
        <dbReference type="EMBL" id="JAC80650.1"/>
    </source>
</evidence>
<feature type="domain" description="SUF system FeS cluster assembly SufBD core" evidence="1">
    <location>
        <begin position="242"/>
        <end position="470"/>
    </location>
</feature>
<gene>
    <name evidence="3" type="primary">SUFD</name>
    <name evidence="3" type="ORF">TSPGSL018_9787</name>
</gene>
<dbReference type="Pfam" id="PF19295">
    <property type="entry name" value="SufBD_N"/>
    <property type="match status" value="1"/>
</dbReference>
<sequence>MLCVRNIHKTATLSAGQRRRNNLKTQSPQFSSRVRPLQVRVAKPRRTSRPLSQAAAVESASEKANEDAFIATLLQRFGDSGRNGSDGPLQRMRSEAIESLTGARMPTTRDEDFRFTDLSRIVEADIQPPAGSPLPMEEVEHLVFSEGSASFLVLLDGSVQMDKSNLTGLPPGVYVGPASGAPEWALESLGRQSAARGNVLAALNTSMASDVVVVAVSSDVHVAPPIHVLMASTSAEGSEQMYGSAPRILVCLQSGSSAEIIEDCVTLGEGRAFTNSVMEVYLSEGSSLKHGYLQASEPCSGAHTKATLVEQEACSSYSLVETRLGCLLTRHDLRIQQNGPDTSTKMRHFILCGADQLHDLHSKLTLDHPRGVADQLHKCISTTASSRGVFDGNVKVNRSAQQTDAGQLSRNLLLAPRATVNVKPNLQIIADDVTCTHGCAVSDLSDEELFYFVSRGIDRDTARECLVFSFGAEVIKEHGYSALTERLQTQMKMMLK</sequence>
<proteinExistence type="predicted"/>
<dbReference type="SUPFAM" id="SSF101960">
    <property type="entry name" value="Stabilizer of iron transporter SufD"/>
    <property type="match status" value="1"/>
</dbReference>
<dbReference type="Pfam" id="PF01458">
    <property type="entry name" value="SUFBD_core"/>
    <property type="match status" value="1"/>
</dbReference>
<dbReference type="InterPro" id="IPR037284">
    <property type="entry name" value="SUF_FeS_clus_asmbl_SufBD_sf"/>
</dbReference>
<protein>
    <submittedName>
        <fullName evidence="3">Fe-S cluster assembly protein SufD</fullName>
    </submittedName>
</protein>
<dbReference type="GO" id="GO:0016226">
    <property type="term" value="P:iron-sulfur cluster assembly"/>
    <property type="evidence" value="ECO:0007669"/>
    <property type="project" value="InterPro"/>
</dbReference>
<reference evidence="3" key="1">
    <citation type="submission" date="2014-05" db="EMBL/GenBank/DDBJ databases">
        <title>The transcriptome of the halophilic microalga Tetraselmis sp. GSL018 isolated from the Great Salt Lake, Utah.</title>
        <authorList>
            <person name="Jinkerson R.E."/>
            <person name="D'Adamo S."/>
            <person name="Posewitz M.C."/>
        </authorList>
    </citation>
    <scope>NUCLEOTIDE SEQUENCE</scope>
    <source>
        <strain evidence="3">GSL018</strain>
    </source>
</reference>
<organism evidence="3">
    <name type="scientific">Tetraselmis sp. GSL018</name>
    <dbReference type="NCBI Taxonomy" id="582737"/>
    <lineage>
        <taxon>Eukaryota</taxon>
        <taxon>Viridiplantae</taxon>
        <taxon>Chlorophyta</taxon>
        <taxon>core chlorophytes</taxon>
        <taxon>Chlorodendrophyceae</taxon>
        <taxon>Chlorodendrales</taxon>
        <taxon>Chlorodendraceae</taxon>
        <taxon>Tetraselmis</taxon>
    </lineage>
</organism>
<dbReference type="AlphaFoldDB" id="A0A061SCT2"/>
<dbReference type="InterPro" id="IPR000825">
    <property type="entry name" value="SUF_FeS_clus_asmbl_SufBD_core"/>
</dbReference>
<name>A0A061SCT2_9CHLO</name>
<evidence type="ECO:0000259" key="2">
    <source>
        <dbReference type="Pfam" id="PF19295"/>
    </source>
</evidence>
<dbReference type="PANTHER" id="PTHR43575">
    <property type="entry name" value="PROTEIN ABCI7, CHLOROPLASTIC"/>
    <property type="match status" value="1"/>
</dbReference>
<evidence type="ECO:0000259" key="1">
    <source>
        <dbReference type="Pfam" id="PF01458"/>
    </source>
</evidence>
<feature type="domain" description="SUF system FeS cluster assembly SufBD N-terminal" evidence="2">
    <location>
        <begin position="82"/>
        <end position="228"/>
    </location>
</feature>
<dbReference type="InterPro" id="IPR045595">
    <property type="entry name" value="SufBD_N"/>
</dbReference>